<dbReference type="InterPro" id="IPR040921">
    <property type="entry name" value="Peptidase_S66C"/>
</dbReference>
<protein>
    <submittedName>
        <fullName evidence="10">LD-carboxypeptidase</fullName>
    </submittedName>
</protein>
<organism evidence="10 11">
    <name type="scientific">Candidatus Segetimicrobium genomatis</name>
    <dbReference type="NCBI Taxonomy" id="2569760"/>
    <lineage>
        <taxon>Bacteria</taxon>
        <taxon>Bacillati</taxon>
        <taxon>Candidatus Sysuimicrobiota</taxon>
        <taxon>Candidatus Sysuimicrobiia</taxon>
        <taxon>Candidatus Sysuimicrobiales</taxon>
        <taxon>Candidatus Segetimicrobiaceae</taxon>
        <taxon>Candidatus Segetimicrobium</taxon>
    </lineage>
</organism>
<evidence type="ECO:0000256" key="3">
    <source>
        <dbReference type="ARBA" id="ARBA00022670"/>
    </source>
</evidence>
<name>A0A537JLG2_9BACT</name>
<dbReference type="GO" id="GO:0004180">
    <property type="term" value="F:carboxypeptidase activity"/>
    <property type="evidence" value="ECO:0007669"/>
    <property type="project" value="UniProtKB-KW"/>
</dbReference>
<evidence type="ECO:0000256" key="5">
    <source>
        <dbReference type="ARBA" id="ARBA00022825"/>
    </source>
</evidence>
<evidence type="ECO:0000256" key="1">
    <source>
        <dbReference type="ARBA" id="ARBA00010233"/>
    </source>
</evidence>
<feature type="domain" description="LD-carboxypeptidase C-terminal" evidence="9">
    <location>
        <begin position="207"/>
        <end position="311"/>
    </location>
</feature>
<dbReference type="SUPFAM" id="SSF141986">
    <property type="entry name" value="LD-carboxypeptidase A C-terminal domain-like"/>
    <property type="match status" value="1"/>
</dbReference>
<evidence type="ECO:0000256" key="4">
    <source>
        <dbReference type="ARBA" id="ARBA00022801"/>
    </source>
</evidence>
<feature type="active site" description="Nucleophile" evidence="6">
    <location>
        <position position="139"/>
    </location>
</feature>
<dbReference type="InterPro" id="IPR027461">
    <property type="entry name" value="Carboxypeptidase_A_C_sf"/>
</dbReference>
<dbReference type="InterPro" id="IPR027478">
    <property type="entry name" value="LdcA_N"/>
</dbReference>
<evidence type="ECO:0000256" key="6">
    <source>
        <dbReference type="PIRSR" id="PIRSR028757-1"/>
    </source>
</evidence>
<comment type="similarity">
    <text evidence="1">Belongs to the peptidase S66 family.</text>
</comment>
<feature type="active site" description="Charge relay system" evidence="6">
    <location>
        <position position="238"/>
    </location>
</feature>
<dbReference type="GO" id="GO:0006508">
    <property type="term" value="P:proteolysis"/>
    <property type="evidence" value="ECO:0007669"/>
    <property type="project" value="UniProtKB-KW"/>
</dbReference>
<keyword evidence="3" id="KW-0645">Protease</keyword>
<dbReference type="PIRSF" id="PIRSF028757">
    <property type="entry name" value="LD-carboxypeptidase"/>
    <property type="match status" value="1"/>
</dbReference>
<keyword evidence="4" id="KW-0378">Hydrolase</keyword>
<dbReference type="CDD" id="cd07025">
    <property type="entry name" value="Peptidase_S66"/>
    <property type="match status" value="1"/>
</dbReference>
<dbReference type="GO" id="GO:0008236">
    <property type="term" value="F:serine-type peptidase activity"/>
    <property type="evidence" value="ECO:0007669"/>
    <property type="project" value="UniProtKB-KW"/>
</dbReference>
<dbReference type="InterPro" id="IPR029062">
    <property type="entry name" value="Class_I_gatase-like"/>
</dbReference>
<evidence type="ECO:0000259" key="8">
    <source>
        <dbReference type="Pfam" id="PF02016"/>
    </source>
</evidence>
<evidence type="ECO:0000313" key="10">
    <source>
        <dbReference type="EMBL" id="TMI84320.1"/>
    </source>
</evidence>
<evidence type="ECO:0000259" key="9">
    <source>
        <dbReference type="Pfam" id="PF17676"/>
    </source>
</evidence>
<dbReference type="Gene3D" id="3.40.50.10740">
    <property type="entry name" value="Class I glutamine amidotransferase-like"/>
    <property type="match status" value="1"/>
</dbReference>
<feature type="region of interest" description="Disordered" evidence="7">
    <location>
        <begin position="1"/>
        <end position="31"/>
    </location>
</feature>
<proteinExistence type="inferred from homology"/>
<accession>A0A537JLG2</accession>
<dbReference type="SUPFAM" id="SSF52317">
    <property type="entry name" value="Class I glutamine amidotransferase-like"/>
    <property type="match status" value="1"/>
</dbReference>
<keyword evidence="2 10" id="KW-0121">Carboxypeptidase</keyword>
<comment type="caution">
    <text evidence="10">The sequence shown here is derived from an EMBL/GenBank/DDBJ whole genome shotgun (WGS) entry which is preliminary data.</text>
</comment>
<evidence type="ECO:0000256" key="7">
    <source>
        <dbReference type="SAM" id="MobiDB-lite"/>
    </source>
</evidence>
<feature type="active site" description="Charge relay system" evidence="6">
    <location>
        <position position="296"/>
    </location>
</feature>
<dbReference type="Gene3D" id="3.50.30.60">
    <property type="entry name" value="LD-carboxypeptidase A C-terminal domain-like"/>
    <property type="match status" value="1"/>
</dbReference>
<keyword evidence="5" id="KW-0720">Serine protease</keyword>
<dbReference type="InterPro" id="IPR040449">
    <property type="entry name" value="Peptidase_S66_N"/>
</dbReference>
<gene>
    <name evidence="10" type="ORF">E6H04_01480</name>
</gene>
<dbReference type="Pfam" id="PF17676">
    <property type="entry name" value="Peptidase_S66C"/>
    <property type="match status" value="1"/>
</dbReference>
<dbReference type="AlphaFoldDB" id="A0A537JLG2"/>
<feature type="domain" description="LD-carboxypeptidase N-terminal" evidence="8">
    <location>
        <begin position="37"/>
        <end position="159"/>
    </location>
</feature>
<evidence type="ECO:0000256" key="2">
    <source>
        <dbReference type="ARBA" id="ARBA00022645"/>
    </source>
</evidence>
<sequence>MEVNPAAGRRAGARGRTSSPMPRSAIKPPRLARGQTIGLVSPAGPTAAGAATTPETLEKARARLGEAGFRTIVAPHALETRGYLAGTDAGRAADLRTMFADPDVHAVMCIRGGYGAMRVLAALDYDLVRRHPKVFIGYSDITALHLAFYHRAGIVTFHGPMAHAVAQADGHDLAHLLRAVTGAAPLGPLANPPGGPTVETLVPGAAEGVLIGGNVALLASLLGTPYLPGFGGALLFLEDIVDHPYQLDRNLVQLRLAGVLDAAAGIVIGEGRLRAERPDVIVPLGKPAIYGLAFGHGTYHLTLPTGVRARLDATRGALSIEEAAVA</sequence>
<dbReference type="Proteomes" id="UP000320048">
    <property type="component" value="Unassembled WGS sequence"/>
</dbReference>
<dbReference type="PANTHER" id="PTHR30237">
    <property type="entry name" value="MURAMOYLTETRAPEPTIDE CARBOXYPEPTIDASE"/>
    <property type="match status" value="1"/>
</dbReference>
<dbReference type="PANTHER" id="PTHR30237:SF2">
    <property type="entry name" value="MUREIN TETRAPEPTIDE CARBOXYPEPTIDASE"/>
    <property type="match status" value="1"/>
</dbReference>
<dbReference type="InterPro" id="IPR003507">
    <property type="entry name" value="S66_fam"/>
</dbReference>
<dbReference type="EMBL" id="VBAO01000036">
    <property type="protein sequence ID" value="TMI84320.1"/>
    <property type="molecule type" value="Genomic_DNA"/>
</dbReference>
<evidence type="ECO:0000313" key="11">
    <source>
        <dbReference type="Proteomes" id="UP000320048"/>
    </source>
</evidence>
<feature type="compositionally biased region" description="Low complexity" evidence="7">
    <location>
        <begin position="1"/>
        <end position="16"/>
    </location>
</feature>
<reference evidence="10 11" key="1">
    <citation type="journal article" date="2019" name="Nat. Microbiol.">
        <title>Mediterranean grassland soil C-N compound turnover is dependent on rainfall and depth, and is mediated by genomically divergent microorganisms.</title>
        <authorList>
            <person name="Diamond S."/>
            <person name="Andeer P.F."/>
            <person name="Li Z."/>
            <person name="Crits-Christoph A."/>
            <person name="Burstein D."/>
            <person name="Anantharaman K."/>
            <person name="Lane K.R."/>
            <person name="Thomas B.C."/>
            <person name="Pan C."/>
            <person name="Northen T.R."/>
            <person name="Banfield J.F."/>
        </authorList>
    </citation>
    <scope>NUCLEOTIDE SEQUENCE [LARGE SCALE GENOMIC DNA]</scope>
    <source>
        <strain evidence="10">NP_7</strain>
    </source>
</reference>
<dbReference type="Pfam" id="PF02016">
    <property type="entry name" value="Peptidase_S66"/>
    <property type="match status" value="1"/>
</dbReference>